<keyword evidence="1" id="KW-0732">Signal</keyword>
<evidence type="ECO:0000256" key="1">
    <source>
        <dbReference type="SAM" id="SignalP"/>
    </source>
</evidence>
<accession>A0A545UCE1</accession>
<dbReference type="GO" id="GO:0007156">
    <property type="term" value="P:homophilic cell adhesion via plasma membrane adhesion molecules"/>
    <property type="evidence" value="ECO:0007669"/>
    <property type="project" value="InterPro"/>
</dbReference>
<keyword evidence="4" id="KW-1185">Reference proteome</keyword>
<organism evidence="3 4">
    <name type="scientific">Aliikangiella coralliicola</name>
    <dbReference type="NCBI Taxonomy" id="2592383"/>
    <lineage>
        <taxon>Bacteria</taxon>
        <taxon>Pseudomonadati</taxon>
        <taxon>Pseudomonadota</taxon>
        <taxon>Gammaproteobacteria</taxon>
        <taxon>Oceanospirillales</taxon>
        <taxon>Pleioneaceae</taxon>
        <taxon>Aliikangiella</taxon>
    </lineage>
</organism>
<feature type="domain" description="Cadherin" evidence="2">
    <location>
        <begin position="53"/>
        <end position="133"/>
    </location>
</feature>
<dbReference type="GO" id="GO:0016020">
    <property type="term" value="C:membrane"/>
    <property type="evidence" value="ECO:0007669"/>
    <property type="project" value="InterPro"/>
</dbReference>
<evidence type="ECO:0000313" key="4">
    <source>
        <dbReference type="Proteomes" id="UP000315439"/>
    </source>
</evidence>
<comment type="caution">
    <text evidence="3">The sequence shown here is derived from an EMBL/GenBank/DDBJ whole genome shotgun (WGS) entry which is preliminary data.</text>
</comment>
<dbReference type="Pfam" id="PF16148">
    <property type="entry name" value="DUF4856"/>
    <property type="match status" value="1"/>
</dbReference>
<feature type="signal peptide" evidence="1">
    <location>
        <begin position="1"/>
        <end position="25"/>
    </location>
</feature>
<proteinExistence type="predicted"/>
<dbReference type="InterPro" id="IPR032331">
    <property type="entry name" value="DUF4856"/>
</dbReference>
<dbReference type="InterPro" id="IPR002126">
    <property type="entry name" value="Cadherin-like_dom"/>
</dbReference>
<name>A0A545UCE1_9GAMM</name>
<evidence type="ECO:0000259" key="2">
    <source>
        <dbReference type="PROSITE" id="PS50268"/>
    </source>
</evidence>
<dbReference type="PROSITE" id="PS51257">
    <property type="entry name" value="PROKAR_LIPOPROTEIN"/>
    <property type="match status" value="1"/>
</dbReference>
<dbReference type="Proteomes" id="UP000315439">
    <property type="component" value="Unassembled WGS sequence"/>
</dbReference>
<evidence type="ECO:0000313" key="3">
    <source>
        <dbReference type="EMBL" id="TQV87093.1"/>
    </source>
</evidence>
<dbReference type="OrthoDB" id="5498726at2"/>
<dbReference type="GO" id="GO:0005509">
    <property type="term" value="F:calcium ion binding"/>
    <property type="evidence" value="ECO:0007669"/>
    <property type="project" value="InterPro"/>
</dbReference>
<dbReference type="InterPro" id="IPR015919">
    <property type="entry name" value="Cadherin-like_sf"/>
</dbReference>
<dbReference type="RefSeq" id="WP_142932087.1">
    <property type="nucleotide sequence ID" value="NZ_ML660165.1"/>
</dbReference>
<dbReference type="Gene3D" id="2.60.40.60">
    <property type="entry name" value="Cadherins"/>
    <property type="match status" value="1"/>
</dbReference>
<dbReference type="SUPFAM" id="SSF49313">
    <property type="entry name" value="Cadherin-like"/>
    <property type="match status" value="1"/>
</dbReference>
<dbReference type="CDD" id="cd11304">
    <property type="entry name" value="Cadherin_repeat"/>
    <property type="match status" value="1"/>
</dbReference>
<feature type="chain" id="PRO_5021768003" evidence="1">
    <location>
        <begin position="26"/>
        <end position="571"/>
    </location>
</feature>
<reference evidence="3 4" key="1">
    <citation type="submission" date="2019-07" db="EMBL/GenBank/DDBJ databases">
        <title>Draft genome for Aliikangiella sp. M105.</title>
        <authorList>
            <person name="Wang G."/>
        </authorList>
    </citation>
    <scope>NUCLEOTIDE SEQUENCE [LARGE SCALE GENOMIC DNA]</scope>
    <source>
        <strain evidence="3 4">M105</strain>
    </source>
</reference>
<dbReference type="AlphaFoldDB" id="A0A545UCE1"/>
<dbReference type="EMBL" id="VIKS01000009">
    <property type="protein sequence ID" value="TQV87093.1"/>
    <property type="molecule type" value="Genomic_DNA"/>
</dbReference>
<sequence>MNIKNKNLALSLATASGLLVISACGGGGGGGSSNTAPTAIAISANSVAENAAGAVVGTLSATDADSGDTATFTTSNADFEISGTSLKLKDEVSLNFEKTPTVSVSVTVTDSGNLSFTQALTINVTDVLDTYKFENADGNSTVSYSGQVTRMALISELNQYISSELQADLNSGELTSRQAVIDKLNSFYEISEQDYDLRADTFVIDFIDTLEQTTLRQLSSSQKDLIGKIAGNDAVGQHKDWNNGAFEGWGAAGSTTPHGLVQIYFGMLGDNAQAFIDGNIRQDFNGNEINTIYLTTDGRDLKQLIQKFLLGAVAFSQGADDYFDNDTAGKGLMVSNIATDSDYTSLEHQWDEGYGYFGAARDYLEYTDDEIAGKGGREEYSSGRHDSNGDSVFDLKSEVNLGNSTNAAKRDRGTAALTNPTDYTSAAFNALLSGRKIINDNIGSELTTEQMAALVEQRNIVVDHWEKSISATVVHYINDTIADLDKLGTAEFNYADLAKHWSEMKGFALNLQFSRFSPLSDANYTELHNLLKDAPVVAPEADLTQYKADLLAARAILQTAYSFEQEHVENW</sequence>
<protein>
    <submittedName>
        <fullName evidence="3">DUF4856 domain-containing protein</fullName>
    </submittedName>
</protein>
<dbReference type="PROSITE" id="PS50268">
    <property type="entry name" value="CADHERIN_2"/>
    <property type="match status" value="1"/>
</dbReference>
<gene>
    <name evidence="3" type="ORF">FLL46_14910</name>
</gene>